<evidence type="ECO:0000313" key="4">
    <source>
        <dbReference type="Proteomes" id="UP000054564"/>
    </source>
</evidence>
<evidence type="ECO:0000313" key="3">
    <source>
        <dbReference type="EMBL" id="KNF04995.1"/>
    </source>
</evidence>
<evidence type="ECO:0000256" key="1">
    <source>
        <dbReference type="SAM" id="MobiDB-lite"/>
    </source>
</evidence>
<reference evidence="2" key="1">
    <citation type="submission" date="2014-03" db="EMBL/GenBank/DDBJ databases">
        <title>Cloning and expression analysis of gamma-glutamylcysteines synthetase in perennial ryegrass.</title>
        <authorList>
            <person name="Wei S."/>
            <person name="Sun Z."/>
        </authorList>
    </citation>
    <scope>NUCLEOTIDE SEQUENCE</scope>
    <source>
        <strain evidence="2">Race PST-78</strain>
    </source>
</reference>
<keyword evidence="4" id="KW-1185">Reference proteome</keyword>
<feature type="region of interest" description="Disordered" evidence="1">
    <location>
        <begin position="296"/>
        <end position="315"/>
    </location>
</feature>
<evidence type="ECO:0000313" key="2">
    <source>
        <dbReference type="EMBL" id="KNF04976.1"/>
    </source>
</evidence>
<gene>
    <name evidence="2" type="ORF">PSTG_02030</name>
    <name evidence="3" type="ORF">PSTG_02051</name>
</gene>
<accession>A0A0L0W0E5</accession>
<name>A0A0L0W0E5_9BASI</name>
<dbReference type="Proteomes" id="UP000054564">
    <property type="component" value="Unassembled WGS sequence"/>
</dbReference>
<comment type="caution">
    <text evidence="2">The sequence shown here is derived from an EMBL/GenBank/DDBJ whole genome shotgun (WGS) entry which is preliminary data.</text>
</comment>
<dbReference type="PANTHER" id="PTHR33069">
    <property type="entry name" value="CHROMOSOME 7, WHOLE GENOME SHOTGUN SEQUENCE-RELATED"/>
    <property type="match status" value="1"/>
</dbReference>
<dbReference type="EMBL" id="AJIL01000010">
    <property type="protein sequence ID" value="KNF04976.1"/>
    <property type="molecule type" value="Genomic_DNA"/>
</dbReference>
<dbReference type="STRING" id="1165861.A0A0L0W0E5"/>
<feature type="compositionally biased region" description="Polar residues" evidence="1">
    <location>
        <begin position="298"/>
        <end position="308"/>
    </location>
</feature>
<reference evidence="4" key="2">
    <citation type="submission" date="2014-03" db="EMBL/GenBank/DDBJ databases">
        <title>The Genome Sequence of Puccinia striiformis f. sp. tritici PST-78.</title>
        <authorList>
            <consortium name="The Broad Institute Genome Sequencing Platform"/>
            <person name="Cuomo C."/>
            <person name="Hulbert S."/>
            <person name="Chen X."/>
            <person name="Walker B."/>
            <person name="Young S.K."/>
            <person name="Zeng Q."/>
            <person name="Gargeya S."/>
            <person name="Fitzgerald M."/>
            <person name="Haas B."/>
            <person name="Abouelleil A."/>
            <person name="Alvarado L."/>
            <person name="Arachchi H.M."/>
            <person name="Berlin A.M."/>
            <person name="Chapman S.B."/>
            <person name="Goldberg J."/>
            <person name="Griggs A."/>
            <person name="Gujja S."/>
            <person name="Hansen M."/>
            <person name="Howarth C."/>
            <person name="Imamovic A."/>
            <person name="Larimer J."/>
            <person name="McCowan C."/>
            <person name="Montmayeur A."/>
            <person name="Murphy C."/>
            <person name="Neiman D."/>
            <person name="Pearson M."/>
            <person name="Priest M."/>
            <person name="Roberts A."/>
            <person name="Saif S."/>
            <person name="Shea T."/>
            <person name="Sisk P."/>
            <person name="Sykes S."/>
            <person name="Wortman J."/>
            <person name="Nusbaum C."/>
            <person name="Birren B."/>
        </authorList>
    </citation>
    <scope>NUCLEOTIDE SEQUENCE [LARGE SCALE GENOMIC DNA]</scope>
    <source>
        <strain evidence="4">race PST-78</strain>
    </source>
</reference>
<dbReference type="EMBL" id="AJIL01000010">
    <property type="protein sequence ID" value="KNF04995.1"/>
    <property type="molecule type" value="Genomic_DNA"/>
</dbReference>
<organism evidence="2 4">
    <name type="scientific">Puccinia striiformis f. sp. tritici PST-78</name>
    <dbReference type="NCBI Taxonomy" id="1165861"/>
    <lineage>
        <taxon>Eukaryota</taxon>
        <taxon>Fungi</taxon>
        <taxon>Dikarya</taxon>
        <taxon>Basidiomycota</taxon>
        <taxon>Pucciniomycotina</taxon>
        <taxon>Pucciniomycetes</taxon>
        <taxon>Pucciniales</taxon>
        <taxon>Pucciniaceae</taxon>
        <taxon>Puccinia</taxon>
    </lineage>
</organism>
<proteinExistence type="predicted"/>
<dbReference type="PANTHER" id="PTHR33069:SF3">
    <property type="entry name" value="DYNEIN HEAVY CHAIN TAIL DOMAIN-CONTAINING PROTEIN"/>
    <property type="match status" value="1"/>
</dbReference>
<protein>
    <submittedName>
        <fullName evidence="2">Uncharacterized protein</fullName>
    </submittedName>
</protein>
<sequence length="464" mass="52853">MLGFSSGGDWRTEFVPRPDRALMPAGIRLGTHHVVVRSLARNHEVIMADSIEESLHRLNLDPSEIHQHWPQGDLVREGFNRLAIKCDIRNDTRADSLSTTPPAVSLNPVNYKKAFLNQLETDLLPLLRSLLEHFSFLLDPFVLQVLPGPALKLILQTQSALKVTLNNSKSMFYTLCPERVGRICKQTDDQHDEELKIFRLSGLDSLLTDILTDLCSVCTASSELIWQLGLSTETCNQPEDLTDTRARLTREICRSKIHINWTIRWLKGSELELVQQDWTNQFDEIDVVLNDITKRANPASNNEQNDQSLGADEWTDPNPPSQLALQIAQSLIPVIKLTRLFFKKSYEWARSKKFPLFTKMSSDQHQDIAGSASHCAGYLIDFHLTLVFDPDPVDLSSMDFAKSAKMIQASLQTVLFLFVLHFIPDEFPAQDNFKEWLIDWFTTFNLAMHNFIKKLESLATNVPQ</sequence>
<dbReference type="AlphaFoldDB" id="A0A0L0W0E5"/>